<evidence type="ECO:0000313" key="1">
    <source>
        <dbReference type="EMBL" id="MBA4616610.1"/>
    </source>
</evidence>
<sequence>MRSHNIAEHNPENRRTRIFTLFLHPTANPAAVLSKPSIPLAPRLPATFIPQSGNSNQGALPVQFTIPLAYMSASRIGILFPMNKAVSETSMSERACETCGSVSEYSEKMWKDNSHATTELTACRKIVHLVLICGKGRFSRHPAN</sequence>
<dbReference type="AlphaFoldDB" id="A0A7C8YFF2"/>
<name>A0A7C8YFF2_OPUST</name>
<reference evidence="1" key="2">
    <citation type="submission" date="2020-07" db="EMBL/GenBank/DDBJ databases">
        <authorList>
            <person name="Vera ALvarez R."/>
            <person name="Arias-Moreno D.M."/>
            <person name="Jimenez-Jacinto V."/>
            <person name="Jimenez-Bremont J.F."/>
            <person name="Swaminathan K."/>
            <person name="Moose S.P."/>
            <person name="Guerrero-Gonzalez M.L."/>
            <person name="Marino-Ramirez L."/>
            <person name="Landsman D."/>
            <person name="Rodriguez-Kessler M."/>
            <person name="Delgado-Sanchez P."/>
        </authorList>
    </citation>
    <scope>NUCLEOTIDE SEQUENCE</scope>
    <source>
        <tissue evidence="1">Cladode</tissue>
    </source>
</reference>
<proteinExistence type="predicted"/>
<reference evidence="1" key="1">
    <citation type="journal article" date="2013" name="J. Plant Res.">
        <title>Effect of fungi and light on seed germination of three Opuntia species from semiarid lands of central Mexico.</title>
        <authorList>
            <person name="Delgado-Sanchez P."/>
            <person name="Jimenez-Bremont J.F."/>
            <person name="Guerrero-Gonzalez Mde L."/>
            <person name="Flores J."/>
        </authorList>
    </citation>
    <scope>NUCLEOTIDE SEQUENCE</scope>
    <source>
        <tissue evidence="1">Cladode</tissue>
    </source>
</reference>
<dbReference type="EMBL" id="GISG01012548">
    <property type="protein sequence ID" value="MBA4616610.1"/>
    <property type="molecule type" value="Transcribed_RNA"/>
</dbReference>
<organism evidence="1">
    <name type="scientific">Opuntia streptacantha</name>
    <name type="common">Prickly pear cactus</name>
    <name type="synonym">Opuntia cardona</name>
    <dbReference type="NCBI Taxonomy" id="393608"/>
    <lineage>
        <taxon>Eukaryota</taxon>
        <taxon>Viridiplantae</taxon>
        <taxon>Streptophyta</taxon>
        <taxon>Embryophyta</taxon>
        <taxon>Tracheophyta</taxon>
        <taxon>Spermatophyta</taxon>
        <taxon>Magnoliopsida</taxon>
        <taxon>eudicotyledons</taxon>
        <taxon>Gunneridae</taxon>
        <taxon>Pentapetalae</taxon>
        <taxon>Caryophyllales</taxon>
        <taxon>Cactineae</taxon>
        <taxon>Cactaceae</taxon>
        <taxon>Opuntioideae</taxon>
        <taxon>Opuntia</taxon>
    </lineage>
</organism>
<protein>
    <submittedName>
        <fullName evidence="1">Uncharacterized protein</fullName>
    </submittedName>
</protein>
<accession>A0A7C8YFF2</accession>